<sequence length="1017" mass="112573">MATKKIQTASISKKANKNATVANNSSSTSTGPLTRSKAKATTIPARSLSPRPSRSVSDADSSTGSHSGSSPSSPKRSELPSRSESSYSVAMQAMTTGAVTVEEQLATMVRTIEKLTKTVEEKDLQIASLMNKLEAQNVGDTSQDASHRPGFTPQGVIISDQNGKLIMSDQGIKLKQQVDTNCVSSSNPGGGAKFNHATSAALGIGESAQPPLSLHFCPTTPRHDSKYDPNLEPELIDSWEQMEREFLNRFYGTRRTVSMTELTNTKQWKDEPVVDYINRWRAISLDCKDRLSELFAVEMCMNGMHWGLLYILQGIKPKTFEELATRSHDMEISIANHGGKNPPILEKSSDKRDVKKGDKFSKDTTKDSMMVTTAPVKITAKDKKREVEKEFRPVEKDKRLTLKELQAKKYPFPDSDVPGMLEDLLETKVIQLPECKRPKEIGRVNDSKYCQYHRIVSHPTEKCFVLKELLVDLASQNKILLDLDEAAESNHTTIVVGSQGSPNSDQKAKEEKLTPTTGAVAKAIQFGSLKPVIIQVQSQDVSTFSCADKSPSTEADDGWILVTRKKSRKNKPKVKPAHPRRGHGKKNHHQYAKRKGGRKMKAKKDALEDDEVEAIYMVSTSEEIAEDEEQNYAEKAVTNKEVTLLTTLKKAPPRFSLREASQLPQSARLALVQVLANPVEYEAIINEVGGTKEEPLALLVDASTFEKPPKLDPPQKESSSSGVQVAEKRFRYIPKSQRKEGQSSFEEVITIVKDKVKCSQALTKEDLQVLKEDLAMPLPAMGHPSSSKPPLKGFVKSTQGSLQHDFLPEKRTNGFDPKAYKLLANSGYDFNNPVPLGELSPEITGEKVHGLTKAQEELRRQGHKVSPPKTGLGFTPPKPIRISGKSKGKNANGPHITIEKVKEDDNQQVPHRVSVFDCIDVPIPRTSEGNSKKAKSIELNSTKDDEEARSSVPSRMKRITSLEVNIEGPLKVKRRVQTPKTMIFLRLLLNWKMGANQRLTISKNSSLELLTSLDPSS</sequence>
<comment type="caution">
    <text evidence="1">The sequence shown here is derived from an EMBL/GenBank/DDBJ whole genome shotgun (WGS) entry which is preliminary data.</text>
</comment>
<evidence type="ECO:0000313" key="1">
    <source>
        <dbReference type="EMBL" id="KAH7852069.1"/>
    </source>
</evidence>
<dbReference type="EMBL" id="CM037158">
    <property type="protein sequence ID" value="KAH7852069.1"/>
    <property type="molecule type" value="Genomic_DNA"/>
</dbReference>
<organism evidence="1 2">
    <name type="scientific">Vaccinium darrowii</name>
    <dbReference type="NCBI Taxonomy" id="229202"/>
    <lineage>
        <taxon>Eukaryota</taxon>
        <taxon>Viridiplantae</taxon>
        <taxon>Streptophyta</taxon>
        <taxon>Embryophyta</taxon>
        <taxon>Tracheophyta</taxon>
        <taxon>Spermatophyta</taxon>
        <taxon>Magnoliopsida</taxon>
        <taxon>eudicotyledons</taxon>
        <taxon>Gunneridae</taxon>
        <taxon>Pentapetalae</taxon>
        <taxon>asterids</taxon>
        <taxon>Ericales</taxon>
        <taxon>Ericaceae</taxon>
        <taxon>Vaccinioideae</taxon>
        <taxon>Vaccinieae</taxon>
        <taxon>Vaccinium</taxon>
    </lineage>
</organism>
<dbReference type="Proteomes" id="UP000828048">
    <property type="component" value="Chromosome 8"/>
</dbReference>
<proteinExistence type="predicted"/>
<keyword evidence="2" id="KW-1185">Reference proteome</keyword>
<accession>A0ACB7YGV9</accession>
<name>A0ACB7YGV9_9ERIC</name>
<evidence type="ECO:0000313" key="2">
    <source>
        <dbReference type="Proteomes" id="UP000828048"/>
    </source>
</evidence>
<reference evidence="1 2" key="1">
    <citation type="journal article" date="2021" name="Hortic Res">
        <title>High-quality reference genome and annotation aids understanding of berry development for evergreen blueberry (Vaccinium darrowii).</title>
        <authorList>
            <person name="Yu J."/>
            <person name="Hulse-Kemp A.M."/>
            <person name="Babiker E."/>
            <person name="Staton M."/>
        </authorList>
    </citation>
    <scope>NUCLEOTIDE SEQUENCE [LARGE SCALE GENOMIC DNA]</scope>
    <source>
        <strain evidence="2">cv. NJ 8807/NJ 8810</strain>
        <tissue evidence="1">Young leaf</tissue>
    </source>
</reference>
<protein>
    <submittedName>
        <fullName evidence="1">Uncharacterized protein</fullName>
    </submittedName>
</protein>
<gene>
    <name evidence="1" type="ORF">Vadar_020229</name>
</gene>